<keyword evidence="3" id="KW-1185">Reference proteome</keyword>
<dbReference type="Proteomes" id="UP000293377">
    <property type="component" value="Unassembled WGS sequence"/>
</dbReference>
<organism evidence="2 3">
    <name type="scientific">Ehrlichia minasensis</name>
    <dbReference type="NCBI Taxonomy" id="1242993"/>
    <lineage>
        <taxon>Bacteria</taxon>
        <taxon>Pseudomonadati</taxon>
        <taxon>Pseudomonadota</taxon>
        <taxon>Alphaproteobacteria</taxon>
        <taxon>Rickettsiales</taxon>
        <taxon>Anaplasmataceae</taxon>
        <taxon>Ehrlichia</taxon>
    </lineage>
</organism>
<reference evidence="2 3" key="1">
    <citation type="submission" date="2018-06" db="EMBL/GenBank/DDBJ databases">
        <title>Complete Genome Sequence of Ehrlichia minasensis Isolated From Cattle.</title>
        <authorList>
            <person name="Aguiar D.M."/>
            <person name="Araujo J.P.A.Jr."/>
            <person name="Nakazato L."/>
            <person name="Bard E."/>
            <person name="Cabezas-Cruz A."/>
        </authorList>
    </citation>
    <scope>NUCLEOTIDE SEQUENCE [LARGE SCALE GENOMIC DNA]</scope>
    <source>
        <strain evidence="2 3">B11</strain>
    </source>
</reference>
<keyword evidence="1" id="KW-1133">Transmembrane helix</keyword>
<comment type="caution">
    <text evidence="2">The sequence shown here is derived from an EMBL/GenBank/DDBJ whole genome shotgun (WGS) entry which is preliminary data.</text>
</comment>
<evidence type="ECO:0000313" key="3">
    <source>
        <dbReference type="Proteomes" id="UP000293377"/>
    </source>
</evidence>
<dbReference type="AlphaFoldDB" id="A0A4Q6I4K5"/>
<keyword evidence="1" id="KW-0472">Membrane</keyword>
<accession>A0A4Q6I4K5</accession>
<evidence type="ECO:0000256" key="1">
    <source>
        <dbReference type="SAM" id="Phobius"/>
    </source>
</evidence>
<evidence type="ECO:0000313" key="2">
    <source>
        <dbReference type="EMBL" id="RZB12815.1"/>
    </source>
</evidence>
<dbReference type="RefSeq" id="WP_129992576.1">
    <property type="nucleotide sequence ID" value="NZ_QOHL01000007.1"/>
</dbReference>
<feature type="transmembrane region" description="Helical" evidence="1">
    <location>
        <begin position="101"/>
        <end position="123"/>
    </location>
</feature>
<name>A0A4Q6I4K5_9RICK</name>
<keyword evidence="1" id="KW-0812">Transmembrane</keyword>
<protein>
    <submittedName>
        <fullName evidence="2">Uncharacterized protein</fullName>
    </submittedName>
</protein>
<sequence length="233" mass="25594">MSFLGSVGNIFSSITSSLFNNAANSTLEVIRSNATVVYNAVVNYVIPFFSSNTHAVTESSTLHDTLTTTNSYTTYVANSTVDNVLISTNNSAIDSSHGLNVFIYCMVAIGFVCVMRHICYHFMRGFREERSRDLMLRRFFSEIEGQNNGINCKNASKAVCRNVVRDIVRQQTNIDIGEGGNFPVSNISEELRSGVVPNVCGSSCSIDCEEMSLSTISKNVVVEEKVTEKSAFL</sequence>
<dbReference type="EMBL" id="QOHL01000007">
    <property type="protein sequence ID" value="RZB12815.1"/>
    <property type="molecule type" value="Genomic_DNA"/>
</dbReference>
<proteinExistence type="predicted"/>
<gene>
    <name evidence="2" type="ORF">DRF75_02215</name>
</gene>